<feature type="compositionally biased region" description="Acidic residues" evidence="1">
    <location>
        <begin position="1"/>
        <end position="30"/>
    </location>
</feature>
<sequence>MGGMDMGEESSSEDMEGMDMGDESSGDMEGMDMGSGSSSGMEGMDMEGDHHGGAESGSSGGMEGMEMEGSHHDDMESMKPESMGMDAETHNSHHDKRDGMPGMENEGGLKDVSASNVTKPCSDCTLKWAKASVTYPDGTEANIDTGVWLHHMTLSIVGPGRVDLACPQGTERIPKNWERLLAFHNDRNETFFGMSGSDEMGFYLGPEDNIELELLLKNEVNVPKEAQFHIDWEFAPGKPAGWGAVRGIWMDIAACDDMMSDIAAPKDQKQFELEGPAWKSWIDGELLTTVGHGHDGLAEIDILNNGQAICESKTSYGTKSGYTPGAQALSLGAQNISHISNVSPCLSLGKVKQGDSLMLKASYDFDKYKPALNKIGESSEVMGVAMMFVKIDQLGEY</sequence>
<evidence type="ECO:0000256" key="1">
    <source>
        <dbReference type="SAM" id="MobiDB-lite"/>
    </source>
</evidence>
<dbReference type="OrthoDB" id="4142625at2759"/>
<dbReference type="Proteomes" id="UP000800041">
    <property type="component" value="Unassembled WGS sequence"/>
</dbReference>
<organism evidence="2 3">
    <name type="scientific">Aulographum hederae CBS 113979</name>
    <dbReference type="NCBI Taxonomy" id="1176131"/>
    <lineage>
        <taxon>Eukaryota</taxon>
        <taxon>Fungi</taxon>
        <taxon>Dikarya</taxon>
        <taxon>Ascomycota</taxon>
        <taxon>Pezizomycotina</taxon>
        <taxon>Dothideomycetes</taxon>
        <taxon>Pleosporomycetidae</taxon>
        <taxon>Aulographales</taxon>
        <taxon>Aulographaceae</taxon>
    </lineage>
</organism>
<gene>
    <name evidence="2" type="ORF">K402DRAFT_396007</name>
</gene>
<feature type="compositionally biased region" description="Gly residues" evidence="1">
    <location>
        <begin position="54"/>
        <end position="63"/>
    </location>
</feature>
<accession>A0A6G1GSZ2</accession>
<feature type="region of interest" description="Disordered" evidence="1">
    <location>
        <begin position="1"/>
        <end position="114"/>
    </location>
</feature>
<name>A0A6G1GSZ2_9PEZI</name>
<reference evidence="2" key="1">
    <citation type="journal article" date="2020" name="Stud. Mycol.">
        <title>101 Dothideomycetes genomes: a test case for predicting lifestyles and emergence of pathogens.</title>
        <authorList>
            <person name="Haridas S."/>
            <person name="Albert R."/>
            <person name="Binder M."/>
            <person name="Bloem J."/>
            <person name="Labutti K."/>
            <person name="Salamov A."/>
            <person name="Andreopoulos B."/>
            <person name="Baker S."/>
            <person name="Barry K."/>
            <person name="Bills G."/>
            <person name="Bluhm B."/>
            <person name="Cannon C."/>
            <person name="Castanera R."/>
            <person name="Culley D."/>
            <person name="Daum C."/>
            <person name="Ezra D."/>
            <person name="Gonzalez J."/>
            <person name="Henrissat B."/>
            <person name="Kuo A."/>
            <person name="Liang C."/>
            <person name="Lipzen A."/>
            <person name="Lutzoni F."/>
            <person name="Magnuson J."/>
            <person name="Mondo S."/>
            <person name="Nolan M."/>
            <person name="Ohm R."/>
            <person name="Pangilinan J."/>
            <person name="Park H.-J."/>
            <person name="Ramirez L."/>
            <person name="Alfaro M."/>
            <person name="Sun H."/>
            <person name="Tritt A."/>
            <person name="Yoshinaga Y."/>
            <person name="Zwiers L.-H."/>
            <person name="Turgeon B."/>
            <person name="Goodwin S."/>
            <person name="Spatafora J."/>
            <person name="Crous P."/>
            <person name="Grigoriev I."/>
        </authorList>
    </citation>
    <scope>NUCLEOTIDE SEQUENCE</scope>
    <source>
        <strain evidence="2">CBS 113979</strain>
    </source>
</reference>
<evidence type="ECO:0000313" key="3">
    <source>
        <dbReference type="Proteomes" id="UP000800041"/>
    </source>
</evidence>
<proteinExistence type="predicted"/>
<evidence type="ECO:0000313" key="2">
    <source>
        <dbReference type="EMBL" id="KAF1984073.1"/>
    </source>
</evidence>
<feature type="compositionally biased region" description="Basic and acidic residues" evidence="1">
    <location>
        <begin position="87"/>
        <end position="99"/>
    </location>
</feature>
<feature type="compositionally biased region" description="Basic and acidic residues" evidence="1">
    <location>
        <begin position="68"/>
        <end position="79"/>
    </location>
</feature>
<protein>
    <submittedName>
        <fullName evidence="2">Uncharacterized protein</fullName>
    </submittedName>
</protein>
<feature type="compositionally biased region" description="Low complexity" evidence="1">
    <location>
        <begin position="31"/>
        <end position="43"/>
    </location>
</feature>
<dbReference type="EMBL" id="ML977170">
    <property type="protein sequence ID" value="KAF1984073.1"/>
    <property type="molecule type" value="Genomic_DNA"/>
</dbReference>
<dbReference type="AlphaFoldDB" id="A0A6G1GSZ2"/>
<keyword evidence="3" id="KW-1185">Reference proteome</keyword>